<dbReference type="PIRSF" id="PIRSF033490">
    <property type="entry name" value="MazF"/>
    <property type="match status" value="1"/>
</dbReference>
<organism evidence="4 5">
    <name type="scientific">Keratinibaculum paraultunense</name>
    <dbReference type="NCBI Taxonomy" id="1278232"/>
    <lineage>
        <taxon>Bacteria</taxon>
        <taxon>Bacillati</taxon>
        <taxon>Bacillota</taxon>
        <taxon>Tissierellia</taxon>
        <taxon>Tissierellales</taxon>
        <taxon>Tepidimicrobiaceae</taxon>
        <taxon>Keratinibaculum</taxon>
    </lineage>
</organism>
<reference evidence="4 5" key="1">
    <citation type="submission" date="2019-03" db="EMBL/GenBank/DDBJ databases">
        <title>Genomic Encyclopedia of Type Strains, Phase IV (KMG-IV): sequencing the most valuable type-strain genomes for metagenomic binning, comparative biology and taxonomic classification.</title>
        <authorList>
            <person name="Goeker M."/>
        </authorList>
    </citation>
    <scope>NUCLEOTIDE SEQUENCE [LARGE SCALE GENOMIC DNA]</scope>
    <source>
        <strain evidence="4 5">DSM 26752</strain>
    </source>
</reference>
<keyword evidence="3" id="KW-0378">Hydrolase</keyword>
<dbReference type="Proteomes" id="UP000294567">
    <property type="component" value="Unassembled WGS sequence"/>
</dbReference>
<dbReference type="InterPro" id="IPR003477">
    <property type="entry name" value="PemK-like"/>
</dbReference>
<comment type="function">
    <text evidence="3">Toxic component of a type II toxin-antitoxin (TA) system.</text>
</comment>
<dbReference type="Gene3D" id="2.30.30.110">
    <property type="match status" value="1"/>
</dbReference>
<comment type="similarity">
    <text evidence="1 3">Belongs to the PemK/MazF family.</text>
</comment>
<dbReference type="GO" id="GO:0016075">
    <property type="term" value="P:rRNA catabolic process"/>
    <property type="evidence" value="ECO:0007669"/>
    <property type="project" value="TreeGrafter"/>
</dbReference>
<gene>
    <name evidence="4" type="ORF">EDD65_11354</name>
</gene>
<comment type="caution">
    <text evidence="4">The sequence shown here is derived from an EMBL/GenBank/DDBJ whole genome shotgun (WGS) entry which is preliminary data.</text>
</comment>
<name>A0A4R3KTG3_9FIRM</name>
<dbReference type="EMBL" id="SMAE01000013">
    <property type="protein sequence ID" value="TCS86971.1"/>
    <property type="molecule type" value="Genomic_DNA"/>
</dbReference>
<dbReference type="PANTHER" id="PTHR33988:SF2">
    <property type="entry name" value="ENDORIBONUCLEASE MAZF"/>
    <property type="match status" value="1"/>
</dbReference>
<keyword evidence="5" id="KW-1185">Reference proteome</keyword>
<evidence type="ECO:0000256" key="2">
    <source>
        <dbReference type="ARBA" id="ARBA00022649"/>
    </source>
</evidence>
<dbReference type="OrthoDB" id="9808744at2"/>
<dbReference type="AlphaFoldDB" id="A0A4R3KTG3"/>
<dbReference type="GO" id="GO:0003677">
    <property type="term" value="F:DNA binding"/>
    <property type="evidence" value="ECO:0007669"/>
    <property type="project" value="InterPro"/>
</dbReference>
<proteinExistence type="inferred from homology"/>
<dbReference type="GO" id="GO:0004521">
    <property type="term" value="F:RNA endonuclease activity"/>
    <property type="evidence" value="ECO:0007669"/>
    <property type="project" value="TreeGrafter"/>
</dbReference>
<keyword evidence="2" id="KW-1277">Toxin-antitoxin system</keyword>
<keyword evidence="3" id="KW-0540">Nuclease</keyword>
<keyword evidence="3" id="KW-0255">Endonuclease</keyword>
<sequence length="118" mass="13166">MFNIKRGEIYYVDLGFGEGSEIGKIRPCIIVQNDIGNLHSPTTIILPITHRLKNIWQPTQVILDKGMFNGNGTTTGVVMGEQIRTINKTRIKSFTGERLSPQAMKRIEQSIKVSVGIP</sequence>
<accession>A0A4R3KTG3</accession>
<dbReference type="GO" id="GO:0016787">
    <property type="term" value="F:hydrolase activity"/>
    <property type="evidence" value="ECO:0007669"/>
    <property type="project" value="UniProtKB-KW"/>
</dbReference>
<dbReference type="EC" id="3.1.-.-" evidence="3"/>
<evidence type="ECO:0000256" key="1">
    <source>
        <dbReference type="ARBA" id="ARBA00007521"/>
    </source>
</evidence>
<evidence type="ECO:0000256" key="3">
    <source>
        <dbReference type="PIRNR" id="PIRNR033490"/>
    </source>
</evidence>
<dbReference type="PANTHER" id="PTHR33988">
    <property type="entry name" value="ENDORIBONUCLEASE MAZF-RELATED"/>
    <property type="match status" value="1"/>
</dbReference>
<dbReference type="RefSeq" id="WP_132029368.1">
    <property type="nucleotide sequence ID" value="NZ_CP068564.1"/>
</dbReference>
<dbReference type="SUPFAM" id="SSF50118">
    <property type="entry name" value="Cell growth inhibitor/plasmid maintenance toxic component"/>
    <property type="match status" value="1"/>
</dbReference>
<protein>
    <recommendedName>
        <fullName evidence="3">mRNA interferase</fullName>
        <ecNumber evidence="3">3.1.-.-</ecNumber>
    </recommendedName>
</protein>
<dbReference type="InterPro" id="IPR011067">
    <property type="entry name" value="Plasmid_toxin/cell-grow_inhib"/>
</dbReference>
<evidence type="ECO:0000313" key="4">
    <source>
        <dbReference type="EMBL" id="TCS86971.1"/>
    </source>
</evidence>
<dbReference type="GO" id="GO:0006402">
    <property type="term" value="P:mRNA catabolic process"/>
    <property type="evidence" value="ECO:0007669"/>
    <property type="project" value="TreeGrafter"/>
</dbReference>
<evidence type="ECO:0000313" key="5">
    <source>
        <dbReference type="Proteomes" id="UP000294567"/>
    </source>
</evidence>
<dbReference type="Pfam" id="PF02452">
    <property type="entry name" value="PemK_toxin"/>
    <property type="match status" value="1"/>
</dbReference>